<accession>A0A6G3ZYX6</accession>
<organism evidence="3">
    <name type="scientific">Paenibacillus sp. SYP-B3998</name>
    <dbReference type="NCBI Taxonomy" id="2678564"/>
    <lineage>
        <taxon>Bacteria</taxon>
        <taxon>Bacillati</taxon>
        <taxon>Bacillota</taxon>
        <taxon>Bacilli</taxon>
        <taxon>Bacillales</taxon>
        <taxon>Paenibacillaceae</taxon>
        <taxon>Paenibacillus</taxon>
    </lineage>
</organism>
<evidence type="ECO:0000259" key="2">
    <source>
        <dbReference type="Pfam" id="PF07435"/>
    </source>
</evidence>
<dbReference type="Pfam" id="PF07435">
    <property type="entry name" value="YycH"/>
    <property type="match status" value="1"/>
</dbReference>
<dbReference type="AlphaFoldDB" id="A0A6G3ZYX6"/>
<keyword evidence="1" id="KW-0472">Membrane</keyword>
<gene>
    <name evidence="3" type="ORF">GK047_14935</name>
</gene>
<evidence type="ECO:0000256" key="1">
    <source>
        <dbReference type="SAM" id="Phobius"/>
    </source>
</evidence>
<dbReference type="EMBL" id="JAAIKC010000005">
    <property type="protein sequence ID" value="NEW07300.1"/>
    <property type="molecule type" value="Genomic_DNA"/>
</dbReference>
<sequence length="429" mass="49837">MIERVKSIVLVVLIGFSLYLSFLLASYNPPKGEPIQQSNYIQTETLGRQSELQDMLFPDQIIVHLGNQQHSVLYPSNYYYTRLLDNIKQRSFNGFRKTTMFLANVNWEEVRTKQQGVEIRFREGIPFSILQQMLRIEGEIPVENDKITRIWIFTKGNNEDVRAFFYTDSPSIGYEVVHADFTSKDIENFAAYGDLTNLYKTTNNGDYYVPVKPLRVSSYSFNYSLLSADQLKQSLFVDPGITRNLKERDGSEIYTDSKRGFQLNRDQRWITYSDPIAPVESKSDVREDLVAGIKFINQHIGWDGKYLVARTPQKQSYDNHTFTFRQYYEAFPIITSQLEGFGSLKLQIQKGLVSGFERSMIIPDLKSAQRRDAELISGDVLEERLQYYQRKMSIVTIFPAYRPIVSEKTVVLIPTWVLELRDGTFDFME</sequence>
<protein>
    <recommendedName>
        <fullName evidence="2">Regulatory protein YycH domain-containing protein</fullName>
    </recommendedName>
</protein>
<dbReference type="InterPro" id="IPR009996">
    <property type="entry name" value="YycH"/>
</dbReference>
<dbReference type="Gene3D" id="3.30.310.160">
    <property type="entry name" value="YycH protein, domain 2"/>
    <property type="match status" value="1"/>
</dbReference>
<comment type="caution">
    <text evidence="3">The sequence shown here is derived from an EMBL/GenBank/DDBJ whole genome shotgun (WGS) entry which is preliminary data.</text>
</comment>
<dbReference type="CDD" id="cd15787">
    <property type="entry name" value="YycH_N"/>
    <property type="match status" value="1"/>
</dbReference>
<dbReference type="RefSeq" id="WP_163948036.1">
    <property type="nucleotide sequence ID" value="NZ_JAAIKC010000005.1"/>
</dbReference>
<dbReference type="InterPro" id="IPR042274">
    <property type="entry name" value="YycH/YycI_2"/>
</dbReference>
<feature type="transmembrane region" description="Helical" evidence="1">
    <location>
        <begin position="7"/>
        <end position="27"/>
    </location>
</feature>
<keyword evidence="1" id="KW-0812">Transmembrane</keyword>
<evidence type="ECO:0000313" key="3">
    <source>
        <dbReference type="EMBL" id="NEW07300.1"/>
    </source>
</evidence>
<keyword evidence="1" id="KW-1133">Transmembrane helix</keyword>
<proteinExistence type="predicted"/>
<reference evidence="3" key="1">
    <citation type="submission" date="2020-02" db="EMBL/GenBank/DDBJ databases">
        <authorList>
            <person name="Shen X.-R."/>
            <person name="Zhang Y.-X."/>
        </authorList>
    </citation>
    <scope>NUCLEOTIDE SEQUENCE</scope>
    <source>
        <strain evidence="3">SYP-B3998</strain>
    </source>
</reference>
<name>A0A6G3ZYX6_9BACL</name>
<feature type="domain" description="Regulatory protein YycH" evidence="2">
    <location>
        <begin position="3"/>
        <end position="422"/>
    </location>
</feature>